<dbReference type="InterPro" id="IPR037143">
    <property type="entry name" value="4-PPantetheinyl_Trfase_dom_sf"/>
</dbReference>
<dbReference type="GO" id="GO:0008897">
    <property type="term" value="F:holo-[acyl-carrier-protein] synthase activity"/>
    <property type="evidence" value="ECO:0007669"/>
    <property type="project" value="InterPro"/>
</dbReference>
<evidence type="ECO:0000313" key="4">
    <source>
        <dbReference type="Proteomes" id="UP000230161"/>
    </source>
</evidence>
<proteinExistence type="predicted"/>
<dbReference type="SUPFAM" id="SSF56214">
    <property type="entry name" value="4'-phosphopantetheinyl transferase"/>
    <property type="match status" value="1"/>
</dbReference>
<evidence type="ECO:0000313" key="3">
    <source>
        <dbReference type="EMBL" id="PJJ61549.1"/>
    </source>
</evidence>
<accession>A0A2M9BUC3</accession>
<dbReference type="GO" id="GO:0000287">
    <property type="term" value="F:magnesium ion binding"/>
    <property type="evidence" value="ECO:0007669"/>
    <property type="project" value="InterPro"/>
</dbReference>
<reference evidence="3 4" key="1">
    <citation type="submission" date="2017-11" db="EMBL/GenBank/DDBJ databases">
        <title>Genomic Encyclopedia of Archaeal and Bacterial Type Strains, Phase II (KMG-II): From Individual Species to Whole Genera.</title>
        <authorList>
            <person name="Goeker M."/>
        </authorList>
    </citation>
    <scope>NUCLEOTIDE SEQUENCE [LARGE SCALE GENOMIC DNA]</scope>
    <source>
        <strain evidence="3 4">DSM 25625</strain>
    </source>
</reference>
<comment type="caution">
    <text evidence="3">The sequence shown here is derived from an EMBL/GenBank/DDBJ whole genome shotgun (WGS) entry which is preliminary data.</text>
</comment>
<dbReference type="Gene3D" id="3.90.470.20">
    <property type="entry name" value="4'-phosphopantetheinyl transferase domain"/>
    <property type="match status" value="1"/>
</dbReference>
<dbReference type="Proteomes" id="UP000230161">
    <property type="component" value="Unassembled WGS sequence"/>
</dbReference>
<name>A0A2M9BUC3_9MICO</name>
<keyword evidence="4" id="KW-1185">Reference proteome</keyword>
<protein>
    <submittedName>
        <fullName evidence="3">4'-phosphopantetheinyl transferase superfamily protein</fullName>
    </submittedName>
</protein>
<evidence type="ECO:0000259" key="2">
    <source>
        <dbReference type="Pfam" id="PF01648"/>
    </source>
</evidence>
<dbReference type="Pfam" id="PF01648">
    <property type="entry name" value="ACPS"/>
    <property type="match status" value="1"/>
</dbReference>
<organism evidence="3 4">
    <name type="scientific">Compostimonas suwonensis</name>
    <dbReference type="NCBI Taxonomy" id="1048394"/>
    <lineage>
        <taxon>Bacteria</taxon>
        <taxon>Bacillati</taxon>
        <taxon>Actinomycetota</taxon>
        <taxon>Actinomycetes</taxon>
        <taxon>Micrococcales</taxon>
        <taxon>Microbacteriaceae</taxon>
        <taxon>Compostimonas</taxon>
    </lineage>
</organism>
<gene>
    <name evidence="3" type="ORF">CLV54_2494</name>
</gene>
<keyword evidence="1 3" id="KW-0808">Transferase</keyword>
<feature type="domain" description="4'-phosphopantetheinyl transferase" evidence="2">
    <location>
        <begin position="82"/>
        <end position="158"/>
    </location>
</feature>
<evidence type="ECO:0000256" key="1">
    <source>
        <dbReference type="ARBA" id="ARBA00022679"/>
    </source>
</evidence>
<dbReference type="AlphaFoldDB" id="A0A2M9BUC3"/>
<dbReference type="InterPro" id="IPR008278">
    <property type="entry name" value="4-PPantetheinyl_Trfase_dom"/>
</dbReference>
<sequence length="207" mass="21439">MRARAAGDPHDHGLLIAAVAAFAGAAESGVELETRCLWCGGAHGKPEVVRPLLPSGARIHASLSRSAGATGIEAVALSALGPIGLDVESVDRVRAAGFDDVALCAEERAEIDGLPDEDRGRARAVVWTRKEAVLKATGHGLRVDPRSLRVTVPHGGGGGGGEETPRLREWRAPGIRAPRLRLIDLGELDGIGVLPAGYVGTVALIEP</sequence>
<dbReference type="EMBL" id="PGFB01000004">
    <property type="protein sequence ID" value="PJJ61549.1"/>
    <property type="molecule type" value="Genomic_DNA"/>
</dbReference>